<feature type="region of interest" description="Disordered" evidence="1">
    <location>
        <begin position="131"/>
        <end position="211"/>
    </location>
</feature>
<organism evidence="3 4">
    <name type="scientific">Adiantum capillus-veneris</name>
    <name type="common">Maidenhair fern</name>
    <dbReference type="NCBI Taxonomy" id="13818"/>
    <lineage>
        <taxon>Eukaryota</taxon>
        <taxon>Viridiplantae</taxon>
        <taxon>Streptophyta</taxon>
        <taxon>Embryophyta</taxon>
        <taxon>Tracheophyta</taxon>
        <taxon>Polypodiopsida</taxon>
        <taxon>Polypodiidae</taxon>
        <taxon>Polypodiales</taxon>
        <taxon>Pteridineae</taxon>
        <taxon>Pteridaceae</taxon>
        <taxon>Vittarioideae</taxon>
        <taxon>Adiantum</taxon>
    </lineage>
</organism>
<comment type="caution">
    <text evidence="3">The sequence shown here is derived from an EMBL/GenBank/DDBJ whole genome shotgun (WGS) entry which is preliminary data.</text>
</comment>
<sequence length="211" mass="22082">MATISLLSSCSTFLFLIFAFSTAAVPCANARLHAALFSTSSLVHPRTIDPRAKVAHNVQALHKMYRSSNSLVISKVLMVGEQDAADGVVRSTPARQMPANKQSSAPTPLPEFPTLGPPIVWSFPATPLPAVEAAPAPPPQDIPTLPKTGSKNISGPPPSCEGRAVYHRSHPRMPPSVPYVAAEPAGMPGPLEAPEGAPEPTAGGPLLPPYH</sequence>
<feature type="chain" id="PRO_5039149329" evidence="2">
    <location>
        <begin position="31"/>
        <end position="211"/>
    </location>
</feature>
<accession>A0A9D4VC59</accession>
<feature type="signal peptide" evidence="2">
    <location>
        <begin position="1"/>
        <end position="30"/>
    </location>
</feature>
<evidence type="ECO:0000256" key="2">
    <source>
        <dbReference type="SAM" id="SignalP"/>
    </source>
</evidence>
<keyword evidence="2" id="KW-0732">Signal</keyword>
<evidence type="ECO:0000256" key="1">
    <source>
        <dbReference type="SAM" id="MobiDB-lite"/>
    </source>
</evidence>
<protein>
    <submittedName>
        <fullName evidence="3">Uncharacterized protein</fullName>
    </submittedName>
</protein>
<dbReference type="EMBL" id="JABFUD020000002">
    <property type="protein sequence ID" value="KAI5083805.1"/>
    <property type="molecule type" value="Genomic_DNA"/>
</dbReference>
<dbReference type="AlphaFoldDB" id="A0A9D4VC59"/>
<name>A0A9D4VC59_ADICA</name>
<feature type="compositionally biased region" description="Low complexity" evidence="1">
    <location>
        <begin position="181"/>
        <end position="205"/>
    </location>
</feature>
<gene>
    <name evidence="3" type="ORF">GOP47_0003548</name>
</gene>
<evidence type="ECO:0000313" key="3">
    <source>
        <dbReference type="EMBL" id="KAI5083805.1"/>
    </source>
</evidence>
<keyword evidence="4" id="KW-1185">Reference proteome</keyword>
<dbReference type="Proteomes" id="UP000886520">
    <property type="component" value="Chromosome 3"/>
</dbReference>
<evidence type="ECO:0000313" key="4">
    <source>
        <dbReference type="Proteomes" id="UP000886520"/>
    </source>
</evidence>
<reference evidence="3" key="1">
    <citation type="submission" date="2021-01" db="EMBL/GenBank/DDBJ databases">
        <title>Adiantum capillus-veneris genome.</title>
        <authorList>
            <person name="Fang Y."/>
            <person name="Liao Q."/>
        </authorList>
    </citation>
    <scope>NUCLEOTIDE SEQUENCE</scope>
    <source>
        <strain evidence="3">H3</strain>
        <tissue evidence="3">Leaf</tissue>
    </source>
</reference>
<proteinExistence type="predicted"/>
<dbReference type="OrthoDB" id="1981960at2759"/>